<dbReference type="InterPro" id="IPR023321">
    <property type="entry name" value="PINIT"/>
</dbReference>
<sequence>MAPMIAKLKKMVEGFAKPELKALLRSVPKTNAAVKRITGLRRDEMKEKCFELIENGDILSKTVFELYKKRTEQLVLKQFKIGTPHATVEQTLTTESTAVVAEDDKECQEVPIDLSLSLSPLPSCSSADVVASKLDCSVISAGDQIENNFFVGSPFYELRAVISEFTPLQSLMTFTLTPEHAAEFTQAGFEIQVRFCKLNSSGSFNGEDAYPPKLKLKVNGCVVPIVQLYDEMIDLTATPVTLCHINSFRPNRLDVSWNARRGDGIWVISMYLVKMLTTEDLLERMRCKGVRLEKATIGMIKNKIGKKASDSMYIVSVRCPIGKARMSLACRALSCTHVRCFDARTFLESQEKHPFSPLRCPLCCKRVDFDDLRIDEYFQGILEELSPKDGNKIKIHFDGTWLPDN</sequence>
<reference evidence="10 11" key="1">
    <citation type="journal article" date="2016" name="Genome Biol. Evol.">
        <title>Gene Family Evolution Reflects Adaptation to Soil Environmental Stressors in the Genome of the Collembolan Orchesella cincta.</title>
        <authorList>
            <person name="Faddeeva-Vakhrusheva A."/>
            <person name="Derks M.F."/>
            <person name="Anvar S.Y."/>
            <person name="Agamennone V."/>
            <person name="Suring W."/>
            <person name="Smit S."/>
            <person name="van Straalen N.M."/>
            <person name="Roelofs D."/>
        </authorList>
    </citation>
    <scope>NUCLEOTIDE SEQUENCE [LARGE SCALE GENOMIC DNA]</scope>
    <source>
        <tissue evidence="10">Mixed pool</tissue>
    </source>
</reference>
<dbReference type="PROSITE" id="PS51044">
    <property type="entry name" value="ZF_SP_RING"/>
    <property type="match status" value="1"/>
</dbReference>
<dbReference type="Pfam" id="PF02891">
    <property type="entry name" value="zf-MIZ"/>
    <property type="match status" value="1"/>
</dbReference>
<dbReference type="InterPro" id="IPR038654">
    <property type="entry name" value="PINIT_sf"/>
</dbReference>
<dbReference type="EMBL" id="LJIJ01001196">
    <property type="protein sequence ID" value="ODM92581.1"/>
    <property type="molecule type" value="Genomic_DNA"/>
</dbReference>
<evidence type="ECO:0000256" key="1">
    <source>
        <dbReference type="ARBA" id="ARBA00004718"/>
    </source>
</evidence>
<dbReference type="GO" id="GO:0003712">
    <property type="term" value="F:transcription coregulator activity"/>
    <property type="evidence" value="ECO:0007669"/>
    <property type="project" value="TreeGrafter"/>
</dbReference>
<feature type="domain" description="SP-RING-type" evidence="9">
    <location>
        <begin position="300"/>
        <end position="387"/>
    </location>
</feature>
<organism evidence="10 11">
    <name type="scientific">Orchesella cincta</name>
    <name type="common">Springtail</name>
    <name type="synonym">Podura cincta</name>
    <dbReference type="NCBI Taxonomy" id="48709"/>
    <lineage>
        <taxon>Eukaryota</taxon>
        <taxon>Metazoa</taxon>
        <taxon>Ecdysozoa</taxon>
        <taxon>Arthropoda</taxon>
        <taxon>Hexapoda</taxon>
        <taxon>Collembola</taxon>
        <taxon>Entomobryomorpha</taxon>
        <taxon>Entomobryoidea</taxon>
        <taxon>Orchesellidae</taxon>
        <taxon>Orchesellinae</taxon>
        <taxon>Orchesella</taxon>
    </lineage>
</organism>
<evidence type="ECO:0000256" key="6">
    <source>
        <dbReference type="ARBA" id="ARBA00022786"/>
    </source>
</evidence>
<evidence type="ECO:0000256" key="5">
    <source>
        <dbReference type="ARBA" id="ARBA00022771"/>
    </source>
</evidence>
<comment type="similarity">
    <text evidence="2">Belongs to the PIAS family.</text>
</comment>
<keyword evidence="11" id="KW-1185">Reference proteome</keyword>
<dbReference type="Pfam" id="PF14324">
    <property type="entry name" value="PINIT"/>
    <property type="match status" value="1"/>
</dbReference>
<dbReference type="InterPro" id="IPR013083">
    <property type="entry name" value="Znf_RING/FYVE/PHD"/>
</dbReference>
<dbReference type="PANTHER" id="PTHR10782:SF94">
    <property type="entry name" value="SUPPRESSOR OF VARIEGATION 2-10, ISOFORM I"/>
    <property type="match status" value="1"/>
</dbReference>
<dbReference type="GO" id="GO:0016874">
    <property type="term" value="F:ligase activity"/>
    <property type="evidence" value="ECO:0007669"/>
    <property type="project" value="UniProtKB-KW"/>
</dbReference>
<dbReference type="GO" id="GO:0008270">
    <property type="term" value="F:zinc ion binding"/>
    <property type="evidence" value="ECO:0007669"/>
    <property type="project" value="UniProtKB-KW"/>
</dbReference>
<evidence type="ECO:0000313" key="10">
    <source>
        <dbReference type="EMBL" id="ODM92581.1"/>
    </source>
</evidence>
<dbReference type="OMA" id="ARMSLAC"/>
<keyword evidence="3" id="KW-0808">Transferase</keyword>
<evidence type="ECO:0000313" key="11">
    <source>
        <dbReference type="Proteomes" id="UP000094527"/>
    </source>
</evidence>
<dbReference type="PANTHER" id="PTHR10782">
    <property type="entry name" value="ZINC FINGER MIZ DOMAIN-CONTAINING PROTEIN"/>
    <property type="match status" value="1"/>
</dbReference>
<evidence type="ECO:0000256" key="7">
    <source>
        <dbReference type="ARBA" id="ARBA00022833"/>
    </source>
</evidence>
<dbReference type="GO" id="GO:0006357">
    <property type="term" value="P:regulation of transcription by RNA polymerase II"/>
    <property type="evidence" value="ECO:0007669"/>
    <property type="project" value="TreeGrafter"/>
</dbReference>
<dbReference type="UniPathway" id="UPA00886"/>
<dbReference type="Gene3D" id="2.60.120.780">
    <property type="entry name" value="PINIT domain"/>
    <property type="match status" value="1"/>
</dbReference>
<accession>A0A1D2MI32</accession>
<proteinExistence type="inferred from homology"/>
<keyword evidence="10" id="KW-0436">Ligase</keyword>
<dbReference type="STRING" id="48709.A0A1D2MI32"/>
<comment type="caution">
    <text evidence="10">The sequence shown here is derived from an EMBL/GenBank/DDBJ whole genome shotgun (WGS) entry which is preliminary data.</text>
</comment>
<dbReference type="Proteomes" id="UP000094527">
    <property type="component" value="Unassembled WGS sequence"/>
</dbReference>
<evidence type="ECO:0000256" key="4">
    <source>
        <dbReference type="ARBA" id="ARBA00022723"/>
    </source>
</evidence>
<evidence type="ECO:0000256" key="3">
    <source>
        <dbReference type="ARBA" id="ARBA00022679"/>
    </source>
</evidence>
<evidence type="ECO:0000256" key="8">
    <source>
        <dbReference type="PROSITE-ProRule" id="PRU00452"/>
    </source>
</evidence>
<evidence type="ECO:0000256" key="2">
    <source>
        <dbReference type="ARBA" id="ARBA00005383"/>
    </source>
</evidence>
<dbReference type="Gene3D" id="3.30.40.10">
    <property type="entry name" value="Zinc/RING finger domain, C3HC4 (zinc finger)"/>
    <property type="match status" value="1"/>
</dbReference>
<dbReference type="GO" id="GO:0000785">
    <property type="term" value="C:chromatin"/>
    <property type="evidence" value="ECO:0007669"/>
    <property type="project" value="TreeGrafter"/>
</dbReference>
<keyword evidence="6" id="KW-0833">Ubl conjugation pathway</keyword>
<name>A0A1D2MI32_ORCCI</name>
<protein>
    <submittedName>
        <fullName evidence="10">E3 SUMO-protein ligase PIAS1</fullName>
    </submittedName>
</protein>
<dbReference type="GO" id="GO:0016925">
    <property type="term" value="P:protein sumoylation"/>
    <property type="evidence" value="ECO:0007669"/>
    <property type="project" value="UniProtKB-UniPathway"/>
</dbReference>
<dbReference type="InterPro" id="IPR004181">
    <property type="entry name" value="Znf_MIZ"/>
</dbReference>
<gene>
    <name evidence="10" type="ORF">Ocin01_14101</name>
</gene>
<evidence type="ECO:0000259" key="9">
    <source>
        <dbReference type="PROSITE" id="PS51044"/>
    </source>
</evidence>
<keyword evidence="7" id="KW-0862">Zinc</keyword>
<comment type="pathway">
    <text evidence="1">Protein modification; protein sumoylation.</text>
</comment>
<dbReference type="OrthoDB" id="10263264at2759"/>
<dbReference type="GO" id="GO:0061665">
    <property type="term" value="F:SUMO ligase activity"/>
    <property type="evidence" value="ECO:0007669"/>
    <property type="project" value="TreeGrafter"/>
</dbReference>
<keyword evidence="4" id="KW-0479">Metal-binding</keyword>
<dbReference type="AlphaFoldDB" id="A0A1D2MI32"/>
<keyword evidence="5 8" id="KW-0863">Zinc-finger</keyword>